<feature type="domain" description="Luciferase-like" evidence="1">
    <location>
        <begin position="12"/>
        <end position="241"/>
    </location>
</feature>
<dbReference type="InterPro" id="IPR019923">
    <property type="entry name" value="Lucif-like_OxRdtase_MSMEG_2516"/>
</dbReference>
<proteinExistence type="predicted"/>
<accession>A0ABS6KK15</accession>
<dbReference type="Proteomes" id="UP000812982">
    <property type="component" value="Unassembled WGS sequence"/>
</dbReference>
<name>A0ABS6KK15_9MYCO</name>
<dbReference type="PANTHER" id="PTHR42847">
    <property type="entry name" value="ALKANESULFONATE MONOOXYGENASE"/>
    <property type="match status" value="1"/>
</dbReference>
<evidence type="ECO:0000313" key="2">
    <source>
        <dbReference type="EMBL" id="MBU9763626.1"/>
    </source>
</evidence>
<gene>
    <name evidence="2" type="ORF">FR943_07210</name>
</gene>
<dbReference type="PANTHER" id="PTHR42847:SF4">
    <property type="entry name" value="ALKANESULFONATE MONOOXYGENASE-RELATED"/>
    <property type="match status" value="1"/>
</dbReference>
<dbReference type="NCBIfam" id="TIGR03621">
    <property type="entry name" value="F420_MSMEG_2516"/>
    <property type="match status" value="1"/>
</dbReference>
<dbReference type="RefSeq" id="WP_217155659.1">
    <property type="nucleotide sequence ID" value="NZ_VOMB01000010.1"/>
</dbReference>
<evidence type="ECO:0000259" key="1">
    <source>
        <dbReference type="Pfam" id="PF00296"/>
    </source>
</evidence>
<dbReference type="EMBL" id="VOMB01000010">
    <property type="protein sequence ID" value="MBU9763626.1"/>
    <property type="molecule type" value="Genomic_DNA"/>
</dbReference>
<dbReference type="Pfam" id="PF00296">
    <property type="entry name" value="Bac_luciferase"/>
    <property type="match status" value="1"/>
</dbReference>
<evidence type="ECO:0000313" key="3">
    <source>
        <dbReference type="Proteomes" id="UP000812982"/>
    </source>
</evidence>
<organism evidence="2 3">
    <name type="scientific">[Mycobacterium] fortunisiensis</name>
    <dbReference type="NCBI Taxonomy" id="2600579"/>
    <lineage>
        <taxon>Bacteria</taxon>
        <taxon>Bacillati</taxon>
        <taxon>Actinomycetota</taxon>
        <taxon>Actinomycetes</taxon>
        <taxon>Mycobacteriales</taxon>
        <taxon>Mycobacteriaceae</taxon>
        <taxon>Mycolicibacterium</taxon>
    </lineage>
</organism>
<comment type="caution">
    <text evidence="2">The sequence shown here is derived from an EMBL/GenBank/DDBJ whole genome shotgun (WGS) entry which is preliminary data.</text>
</comment>
<keyword evidence="3" id="KW-1185">Reference proteome</keyword>
<sequence length="321" mass="34523">MPHRPFRFAVQATNAASGAQWRQLATTVEDLGYSTLLLADHYLGPGPAQRAAHTPRQDLAPIAAMAMAAAATTTLRVGCRVFCVDYHVPAVLAKEAATLDLLSDGRLEFGIGAGWSEGEYRAMGLDFDRPGRRIDKLQEVVALFKEHCAGEQLSRTGEFVNVAGYAGRPRSVQQPHPPIMIGGGRRRVLSFAARAADIVSISNVPFEHRNADGLSPAEEAMRRIGYVRDAAGARLTDLDVESSPYFTTVTSDPASALQTISADTGLPLPVLTDHPNVLAGPVPSIIETLQARRERFGINYVTIQQAQLEAFAPVVTALTGR</sequence>
<protein>
    <submittedName>
        <fullName evidence="2">TIGR03621 family F420-dependent LLM class oxidoreductase</fullName>
    </submittedName>
</protein>
<reference evidence="2 3" key="1">
    <citation type="journal article" date="2021" name="Sci. Rep.">
        <title>Phenotypic and genomic hallmarks of a novel, potentially pathogenic rapidly growing Mycobacterium species related to the Mycobacterium fortuitum complex.</title>
        <authorList>
            <person name="Gharbi R."/>
            <person name="Khanna V."/>
            <person name="Frigui W."/>
            <person name="Mhenni B."/>
            <person name="Brosch R."/>
            <person name="Mardassi H."/>
        </authorList>
    </citation>
    <scope>NUCLEOTIDE SEQUENCE [LARGE SCALE GENOMIC DNA]</scope>
    <source>
        <strain evidence="2 3">TNTM28</strain>
    </source>
</reference>
<dbReference type="InterPro" id="IPR011251">
    <property type="entry name" value="Luciferase-like_dom"/>
</dbReference>
<dbReference type="InterPro" id="IPR050172">
    <property type="entry name" value="SsuD_RutA_monooxygenase"/>
</dbReference>